<dbReference type="AlphaFoldDB" id="A0A6J6UTM4"/>
<dbReference type="PANTHER" id="PTHR36306:SF3">
    <property type="entry name" value="GLYCOSIDE HYDROLASE FAMILY 57"/>
    <property type="match status" value="1"/>
</dbReference>
<dbReference type="SUPFAM" id="SSF88713">
    <property type="entry name" value="Glycoside hydrolase/deacetylase"/>
    <property type="match status" value="1"/>
</dbReference>
<feature type="domain" description="Glycoside hydrolase family 57 N-terminal" evidence="3">
    <location>
        <begin position="104"/>
        <end position="243"/>
    </location>
</feature>
<keyword evidence="2" id="KW-0119">Carbohydrate metabolism</keyword>
<evidence type="ECO:0000256" key="2">
    <source>
        <dbReference type="ARBA" id="ARBA00023277"/>
    </source>
</evidence>
<proteinExistence type="inferred from homology"/>
<sequence>MSLRLALHSHAYQPPRGNPRSGVVPVEPGAAPFRDWNERITAECYAPCTSTRLHDDEGRVTAIVNLFERMSFDLGPTLARWLEEHAPIIHDRIVAGDRIGRTAVAHPYHHIILPLASERDALTELRWGMADFRRRFGREPAGMWLPEAAISSTVHALLDAVGISFTIVGPHQISRAPGPGSLGRIAGRNATLVVYDGPTSHALAFGSALGSADALADQLATSASTGLTIAATDLETFGHHHHFSERAVGHLLYEVVADRVMHAGGLEALMTGVARVDVGSLLPSAWSCAHGYERWRSDCGCSTDGSADSHQRWRGPLRSLLEVLSDHANEVYARRGADVFLDPWRARDEYGEVLADRSRWDEFVARHVRPLASQHEASVLLASQEATLASFTSCAWFFADLLRPEAAIVLQEAARSVELLASLGERAPLEAALAYLDAPGVLDGPSGRARGVSNGSAVWDWATRERADMVEPAGSTQLRRWDTMTPVVSLVADLAVHAVAGSVPHAEQAIEVIGLAARAGDQHLYVVAQHTVYDAILGRGRTVPTHLAALGAALGLAVDRVSARHR</sequence>
<dbReference type="GO" id="GO:0003824">
    <property type="term" value="F:catalytic activity"/>
    <property type="evidence" value="ECO:0007669"/>
    <property type="project" value="InterPro"/>
</dbReference>
<dbReference type="Gene3D" id="3.20.110.10">
    <property type="entry name" value="Glycoside hydrolase 38, N terminal domain"/>
    <property type="match status" value="1"/>
</dbReference>
<comment type="similarity">
    <text evidence="1">Belongs to the glycosyl hydrolase 57 family.</text>
</comment>
<dbReference type="InterPro" id="IPR021923">
    <property type="entry name" value="DUF3536"/>
</dbReference>
<dbReference type="GO" id="GO:0005975">
    <property type="term" value="P:carbohydrate metabolic process"/>
    <property type="evidence" value="ECO:0007669"/>
    <property type="project" value="InterPro"/>
</dbReference>
<dbReference type="InterPro" id="IPR004300">
    <property type="entry name" value="Glyco_hydro_57_N"/>
</dbReference>
<dbReference type="PANTHER" id="PTHR36306">
    <property type="entry name" value="ALPHA-AMYLASE-RELATED-RELATED"/>
    <property type="match status" value="1"/>
</dbReference>
<protein>
    <submittedName>
        <fullName evidence="4">Unannotated protein</fullName>
    </submittedName>
</protein>
<dbReference type="InterPro" id="IPR027291">
    <property type="entry name" value="Glyco_hydro_38_N_sf"/>
</dbReference>
<organism evidence="4">
    <name type="scientific">freshwater metagenome</name>
    <dbReference type="NCBI Taxonomy" id="449393"/>
    <lineage>
        <taxon>unclassified sequences</taxon>
        <taxon>metagenomes</taxon>
        <taxon>ecological metagenomes</taxon>
    </lineage>
</organism>
<dbReference type="InterPro" id="IPR052046">
    <property type="entry name" value="GH57_Enzymes"/>
</dbReference>
<dbReference type="InterPro" id="IPR011330">
    <property type="entry name" value="Glyco_hydro/deAcase_b/a-brl"/>
</dbReference>
<name>A0A6J6UTM4_9ZZZZ</name>
<gene>
    <name evidence="4" type="ORF">UFOPK2806_01735</name>
</gene>
<dbReference type="Pfam" id="PF12055">
    <property type="entry name" value="DUF3536"/>
    <property type="match status" value="1"/>
</dbReference>
<dbReference type="EMBL" id="CAEZYY010000026">
    <property type="protein sequence ID" value="CAB4761969.1"/>
    <property type="molecule type" value="Genomic_DNA"/>
</dbReference>
<evidence type="ECO:0000259" key="3">
    <source>
        <dbReference type="Pfam" id="PF03065"/>
    </source>
</evidence>
<evidence type="ECO:0000313" key="4">
    <source>
        <dbReference type="EMBL" id="CAB4761969.1"/>
    </source>
</evidence>
<evidence type="ECO:0000256" key="1">
    <source>
        <dbReference type="ARBA" id="ARBA00006821"/>
    </source>
</evidence>
<dbReference type="Pfam" id="PF03065">
    <property type="entry name" value="Glyco_hydro_57"/>
    <property type="match status" value="1"/>
</dbReference>
<accession>A0A6J6UTM4</accession>
<reference evidence="4" key="1">
    <citation type="submission" date="2020-05" db="EMBL/GenBank/DDBJ databases">
        <authorList>
            <person name="Chiriac C."/>
            <person name="Salcher M."/>
            <person name="Ghai R."/>
            <person name="Kavagutti S V."/>
        </authorList>
    </citation>
    <scope>NUCLEOTIDE SEQUENCE</scope>
</reference>